<keyword evidence="1" id="KW-1133">Transmembrane helix</keyword>
<feature type="transmembrane region" description="Helical" evidence="1">
    <location>
        <begin position="6"/>
        <end position="27"/>
    </location>
</feature>
<keyword evidence="3" id="KW-1185">Reference proteome</keyword>
<dbReference type="RefSeq" id="WP_218327457.1">
    <property type="nucleotide sequence ID" value="NZ_JAHUZB010000009.1"/>
</dbReference>
<sequence>MNINEISLFALFGIIITTFFFLLALSINRTNGLFFSRLPKQFLKDSNNPQYELEREFGKKFVAIVFKIFPPIFLGFVFILILSFLFHQ</sequence>
<feature type="transmembrane region" description="Helical" evidence="1">
    <location>
        <begin position="61"/>
        <end position="86"/>
    </location>
</feature>
<reference evidence="2 3" key="1">
    <citation type="submission" date="2021-06" db="EMBL/GenBank/DDBJ databases">
        <title>Enterococcus alishanensis sp. nov., a novel lactic acid bacterium isolated from fresh coffee beans.</title>
        <authorList>
            <person name="Chen Y.-S."/>
        </authorList>
    </citation>
    <scope>NUCLEOTIDE SEQUENCE [LARGE SCALE GENOMIC DNA]</scope>
    <source>
        <strain evidence="2 3">ALS3</strain>
    </source>
</reference>
<gene>
    <name evidence="2" type="ORF">KUA55_16295</name>
</gene>
<keyword evidence="1" id="KW-0812">Transmembrane</keyword>
<accession>A0ABS6THI6</accession>
<comment type="caution">
    <text evidence="2">The sequence shown here is derived from an EMBL/GenBank/DDBJ whole genome shotgun (WGS) entry which is preliminary data.</text>
</comment>
<dbReference type="Proteomes" id="UP000774130">
    <property type="component" value="Unassembled WGS sequence"/>
</dbReference>
<dbReference type="EMBL" id="JAHUZB010000009">
    <property type="protein sequence ID" value="MBV7392244.1"/>
    <property type="molecule type" value="Genomic_DNA"/>
</dbReference>
<evidence type="ECO:0000313" key="3">
    <source>
        <dbReference type="Proteomes" id="UP000774130"/>
    </source>
</evidence>
<evidence type="ECO:0000256" key="1">
    <source>
        <dbReference type="SAM" id="Phobius"/>
    </source>
</evidence>
<keyword evidence="1" id="KW-0472">Membrane</keyword>
<evidence type="ECO:0008006" key="4">
    <source>
        <dbReference type="Google" id="ProtNLM"/>
    </source>
</evidence>
<protein>
    <recommendedName>
        <fullName evidence="4">DUF3899 domain-containing protein</fullName>
    </recommendedName>
</protein>
<evidence type="ECO:0000313" key="2">
    <source>
        <dbReference type="EMBL" id="MBV7392244.1"/>
    </source>
</evidence>
<proteinExistence type="predicted"/>
<name>A0ABS6THI6_9ENTE</name>
<organism evidence="2 3">
    <name type="scientific">Enterococcus alishanensis</name>
    <dbReference type="NCBI Taxonomy" id="1303817"/>
    <lineage>
        <taxon>Bacteria</taxon>
        <taxon>Bacillati</taxon>
        <taxon>Bacillota</taxon>
        <taxon>Bacilli</taxon>
        <taxon>Lactobacillales</taxon>
        <taxon>Enterococcaceae</taxon>
        <taxon>Enterococcus</taxon>
    </lineage>
</organism>